<dbReference type="SMART" id="SM00382">
    <property type="entry name" value="AAA"/>
    <property type="match status" value="2"/>
</dbReference>
<evidence type="ECO:0000256" key="1">
    <source>
        <dbReference type="ARBA" id="ARBA00004651"/>
    </source>
</evidence>
<dbReference type="PROSITE" id="PS50929">
    <property type="entry name" value="ABC_TM1F"/>
    <property type="match status" value="2"/>
</dbReference>
<evidence type="ECO:0000256" key="5">
    <source>
        <dbReference type="ARBA" id="ARBA00022741"/>
    </source>
</evidence>
<evidence type="ECO:0000256" key="9">
    <source>
        <dbReference type="ARBA" id="ARBA00023180"/>
    </source>
</evidence>
<feature type="transmembrane region" description="Helical" evidence="11">
    <location>
        <begin position="994"/>
        <end position="1014"/>
    </location>
</feature>
<evidence type="ECO:0008006" key="16">
    <source>
        <dbReference type="Google" id="ProtNLM"/>
    </source>
</evidence>
<organism evidence="14 15">
    <name type="scientific">Neoarthrinium moseri</name>
    <dbReference type="NCBI Taxonomy" id="1658444"/>
    <lineage>
        <taxon>Eukaryota</taxon>
        <taxon>Fungi</taxon>
        <taxon>Dikarya</taxon>
        <taxon>Ascomycota</taxon>
        <taxon>Pezizomycotina</taxon>
        <taxon>Sordariomycetes</taxon>
        <taxon>Xylariomycetidae</taxon>
        <taxon>Amphisphaeriales</taxon>
        <taxon>Apiosporaceae</taxon>
        <taxon>Neoarthrinium</taxon>
    </lineage>
</organism>
<evidence type="ECO:0000256" key="4">
    <source>
        <dbReference type="ARBA" id="ARBA00022692"/>
    </source>
</evidence>
<feature type="transmembrane region" description="Helical" evidence="11">
    <location>
        <begin position="531"/>
        <end position="554"/>
    </location>
</feature>
<comment type="subcellular location">
    <subcellularLocation>
        <location evidence="1">Cell membrane</location>
        <topology evidence="1">Multi-pass membrane protein</topology>
    </subcellularLocation>
</comment>
<feature type="transmembrane region" description="Helical" evidence="11">
    <location>
        <begin position="1020"/>
        <end position="1041"/>
    </location>
</feature>
<dbReference type="PANTHER" id="PTHR24223">
    <property type="entry name" value="ATP-BINDING CASSETTE SUB-FAMILY C"/>
    <property type="match status" value="1"/>
</dbReference>
<keyword evidence="8 11" id="KW-0472">Membrane</keyword>
<evidence type="ECO:0000256" key="2">
    <source>
        <dbReference type="ARBA" id="ARBA00022448"/>
    </source>
</evidence>
<dbReference type="EMBL" id="JAFIMR010000001">
    <property type="protein sequence ID" value="KAI1881455.1"/>
    <property type="molecule type" value="Genomic_DNA"/>
</dbReference>
<dbReference type="PROSITE" id="PS00211">
    <property type="entry name" value="ABC_TRANSPORTER_1"/>
    <property type="match status" value="2"/>
</dbReference>
<feature type="transmembrane region" description="Helical" evidence="11">
    <location>
        <begin position="918"/>
        <end position="944"/>
    </location>
</feature>
<dbReference type="InterPro" id="IPR056227">
    <property type="entry name" value="TMD0_ABC"/>
</dbReference>
<keyword evidence="9" id="KW-0325">Glycoprotein</keyword>
<dbReference type="InterPro" id="IPR017871">
    <property type="entry name" value="ABC_transporter-like_CS"/>
</dbReference>
<sequence length="1438" mass="157771">MNVSSANLCLATADDAFGPVVEGCRDDFDFTLTFEQSFFTLIPASLLLLVTPFRVWKLRKLPNVVRGTAARYVKLVAVALLSIFQLTSTILWVTMTGPSASRSVSIASSGLSSVSTIVALVLSSMEHVKSKKPSATFTTYLFFSLILDLATLRTTWLLSLPIPIKAVGTLCFCWKAAVLSLEAKEKAHWTVDDGCRQSPESTSGIFNQGLFWWLNSLLASGFRQLLQPDDLFMLDDDMSASMLNEKFWTAWNRAHRDDKHKLLNVCVVTLKWPILAAVPPRLILVGFTICQPLLLERFLQYLRDMNESANISYGLIAAYGLVYVGMAVSSGFYSHRAFRMATMLRGTLITAIFRKTTEISITTADNSASVTLMSTDVDTIVRAVRQVHDLWADMIQVAVATWLLSRLIGPAAAAPVVVCLLSLSITMYASPKAQGSQAAWFTKVQRRVGITSQMLGHMKSIKMSGLAPKLAATITQMRVDEIAAAKPFRMIMVSTAALAQIPVLLSPVAAFAAFVAVAARAGETFEATRLFSSLSLIILLAAPLFGTFETILNLNASLASFNRIQKYLSLKTKDKHEGKIQDIARSSENASPPSYITPQSASSPTADGQIELGSIPGSTRQDKQLNTNNTCVRLQGASFSWAADSPVAINNVSTVVYKGEMLIIMGPVASGKSTLLKGILNEVPIVSGEVTVASGPKAWCDQTPWLKNDSIRDNIIGYAHFDPDLYKEVIWACDLKKDLAHLPGGDRTVIGSKGVSLSGGQKQRVALARAVYSRPHIALFDDVLILPLTMADELLVLGSDGSVTEAGSFGEVMSQNGYVKSIYRMRKDNPNINSETGSQDDEEVEQLVGKNAPKDNITDKRRQIGDNTVYRFYFSSLGPAFTAILVVMEFSNAFLQTFPTVWLKWWSDASEAEGNQSIGVYLGVYTALQFAALLTFFLLTWFVIVKIVAKSGLELHGRLLQTVVRAPLALFTTDDTGSLTTRFSQDIGEVDRNLPLGMLVTIQSFLTCIGQAILIASATWYLAISYPALIGVFFFLQKAYLRTSRQLRFLDLEEKAPVYTQFIETLAGLSTIRAFGWGQAAIEQNYELVDRAQRPFYLLLMVQRWLTLVLDFIIAALALLVVGLAVKLRDSISVGLTGVSLVQLITFAETMRMLILWWTSLETSIGAVARIKQFSEHTGDENLVGEERETPLHWPAQGAIDMRGISASYGPKHETLALDNISLSIKAGEKIGIVGRTGSGKSSLLLSLVRMLDLSSGTIIIDSLDLSTVSREETRARLIVITQDQFLLPGSVRQNVDPYESASTDQIWVTLSKVGLRESIEAKGGLDVDLEEETLSHGQRQLFFLARAILRKEHGNIVLFDEATSSVDQQTGMRVQELIRKEFAAHTVISIAHRLETIADFDRVVVLEKGAVVEQGAPSDLLRKLGPFRVLWDASHGD</sequence>
<dbReference type="Pfam" id="PF00664">
    <property type="entry name" value="ABC_membrane"/>
    <property type="match status" value="2"/>
</dbReference>
<dbReference type="FunFam" id="3.40.50.300:FF:000838">
    <property type="entry name" value="ABC multidrug transporter (Eurofung)"/>
    <property type="match status" value="1"/>
</dbReference>
<evidence type="ECO:0000256" key="11">
    <source>
        <dbReference type="SAM" id="Phobius"/>
    </source>
</evidence>
<keyword evidence="5" id="KW-0547">Nucleotide-binding</keyword>
<evidence type="ECO:0000313" key="14">
    <source>
        <dbReference type="EMBL" id="KAI1881455.1"/>
    </source>
</evidence>
<feature type="domain" description="ABC transmembrane type-1" evidence="13">
    <location>
        <begin position="883"/>
        <end position="1163"/>
    </location>
</feature>
<evidence type="ECO:0000259" key="13">
    <source>
        <dbReference type="PROSITE" id="PS50929"/>
    </source>
</evidence>
<feature type="domain" description="ABC transporter" evidence="12">
    <location>
        <begin position="632"/>
        <end position="861"/>
    </location>
</feature>
<evidence type="ECO:0000256" key="10">
    <source>
        <dbReference type="SAM" id="MobiDB-lite"/>
    </source>
</evidence>
<keyword evidence="4 11" id="KW-0812">Transmembrane</keyword>
<dbReference type="SUPFAM" id="SSF52540">
    <property type="entry name" value="P-loop containing nucleoside triphosphate hydrolases"/>
    <property type="match status" value="2"/>
</dbReference>
<keyword evidence="7 11" id="KW-1133">Transmembrane helix</keyword>
<keyword evidence="15" id="KW-1185">Reference proteome</keyword>
<dbReference type="InterPro" id="IPR036640">
    <property type="entry name" value="ABC1_TM_sf"/>
</dbReference>
<evidence type="ECO:0000256" key="7">
    <source>
        <dbReference type="ARBA" id="ARBA00022989"/>
    </source>
</evidence>
<feature type="compositionally biased region" description="Polar residues" evidence="10">
    <location>
        <begin position="587"/>
        <end position="606"/>
    </location>
</feature>
<keyword evidence="6" id="KW-0067">ATP-binding</keyword>
<dbReference type="InterPro" id="IPR044746">
    <property type="entry name" value="ABCC_6TM_D1"/>
</dbReference>
<name>A0A9P9WYR3_9PEZI</name>
<reference evidence="14" key="1">
    <citation type="submission" date="2021-03" db="EMBL/GenBank/DDBJ databases">
        <title>Revisited historic fungal species revealed as producer of novel bioactive compounds through whole genome sequencing and comparative genomics.</title>
        <authorList>
            <person name="Vignolle G.A."/>
            <person name="Hochenegger N."/>
            <person name="Mach R.L."/>
            <person name="Mach-Aigner A.R."/>
            <person name="Javad Rahimi M."/>
            <person name="Salim K.A."/>
            <person name="Chan C.M."/>
            <person name="Lim L.B.L."/>
            <person name="Cai F."/>
            <person name="Druzhinina I.S."/>
            <person name="U'Ren J.M."/>
            <person name="Derntl C."/>
        </authorList>
    </citation>
    <scope>NUCLEOTIDE SEQUENCE</scope>
    <source>
        <strain evidence="14">TUCIM 5799</strain>
    </source>
</reference>
<protein>
    <recommendedName>
        <fullName evidence="16">ABC transporter</fullName>
    </recommendedName>
</protein>
<dbReference type="InterPro" id="IPR027417">
    <property type="entry name" value="P-loop_NTPase"/>
</dbReference>
<dbReference type="InterPro" id="IPR044726">
    <property type="entry name" value="ABCC_6TM_D2"/>
</dbReference>
<dbReference type="GO" id="GO:0005524">
    <property type="term" value="F:ATP binding"/>
    <property type="evidence" value="ECO:0007669"/>
    <property type="project" value="UniProtKB-KW"/>
</dbReference>
<dbReference type="FunFam" id="1.20.1560.10:FF:000055">
    <property type="entry name" value="ABC multidrug transporter (Eurofung)"/>
    <property type="match status" value="1"/>
</dbReference>
<evidence type="ECO:0000256" key="8">
    <source>
        <dbReference type="ARBA" id="ARBA00023136"/>
    </source>
</evidence>
<feature type="transmembrane region" description="Helical" evidence="11">
    <location>
        <begin position="37"/>
        <end position="55"/>
    </location>
</feature>
<dbReference type="GO" id="GO:0016887">
    <property type="term" value="F:ATP hydrolysis activity"/>
    <property type="evidence" value="ECO:0007669"/>
    <property type="project" value="InterPro"/>
</dbReference>
<comment type="caution">
    <text evidence="14">The sequence shown here is derived from an EMBL/GenBank/DDBJ whole genome shotgun (WGS) entry which is preliminary data.</text>
</comment>
<dbReference type="GO" id="GO:0005886">
    <property type="term" value="C:plasma membrane"/>
    <property type="evidence" value="ECO:0007669"/>
    <property type="project" value="UniProtKB-SubCell"/>
</dbReference>
<evidence type="ECO:0000256" key="6">
    <source>
        <dbReference type="ARBA" id="ARBA00022840"/>
    </source>
</evidence>
<feature type="transmembrane region" description="Helical" evidence="11">
    <location>
        <begin position="309"/>
        <end position="333"/>
    </location>
</feature>
<dbReference type="InterPro" id="IPR003439">
    <property type="entry name" value="ABC_transporter-like_ATP-bd"/>
</dbReference>
<feature type="transmembrane region" description="Helical" evidence="11">
    <location>
        <begin position="106"/>
        <end position="125"/>
    </location>
</feature>
<feature type="transmembrane region" description="Helical" evidence="11">
    <location>
        <begin position="496"/>
        <end position="519"/>
    </location>
</feature>
<dbReference type="CDD" id="cd03244">
    <property type="entry name" value="ABCC_MRP_domain2"/>
    <property type="match status" value="1"/>
</dbReference>
<dbReference type="Pfam" id="PF00005">
    <property type="entry name" value="ABC_tran"/>
    <property type="match status" value="2"/>
</dbReference>
<dbReference type="Gene3D" id="1.20.1560.10">
    <property type="entry name" value="ABC transporter type 1, transmembrane domain"/>
    <property type="match status" value="2"/>
</dbReference>
<evidence type="ECO:0000259" key="12">
    <source>
        <dbReference type="PROSITE" id="PS50893"/>
    </source>
</evidence>
<proteinExistence type="predicted"/>
<dbReference type="InterPro" id="IPR011527">
    <property type="entry name" value="ABC1_TM_dom"/>
</dbReference>
<accession>A0A9P9WYR3</accession>
<feature type="transmembrane region" description="Helical" evidence="11">
    <location>
        <begin position="1105"/>
        <end position="1126"/>
    </location>
</feature>
<dbReference type="FunFam" id="1.20.1560.10:FF:000066">
    <property type="entry name" value="ABC multidrug transporter (Eurofung)"/>
    <property type="match status" value="1"/>
</dbReference>
<gene>
    <name evidence="14" type="ORF">JX265_000281</name>
</gene>
<feature type="domain" description="ABC transporter" evidence="12">
    <location>
        <begin position="1200"/>
        <end position="1434"/>
    </location>
</feature>
<dbReference type="InterPro" id="IPR050173">
    <property type="entry name" value="ABC_transporter_C-like"/>
</dbReference>
<dbReference type="CDD" id="cd18580">
    <property type="entry name" value="ABC_6TM_ABCC_D2"/>
    <property type="match status" value="1"/>
</dbReference>
<dbReference type="SUPFAM" id="SSF90123">
    <property type="entry name" value="ABC transporter transmembrane region"/>
    <property type="match status" value="2"/>
</dbReference>
<feature type="transmembrane region" description="Helical" evidence="11">
    <location>
        <begin position="75"/>
        <end position="94"/>
    </location>
</feature>
<dbReference type="Proteomes" id="UP000829685">
    <property type="component" value="Unassembled WGS sequence"/>
</dbReference>
<keyword evidence="2" id="KW-0813">Transport</keyword>
<dbReference type="Pfam" id="PF24357">
    <property type="entry name" value="TMD0_ABC"/>
    <property type="match status" value="1"/>
</dbReference>
<dbReference type="CDD" id="cd18579">
    <property type="entry name" value="ABC_6TM_ABCC_D1"/>
    <property type="match status" value="1"/>
</dbReference>
<dbReference type="GO" id="GO:0140359">
    <property type="term" value="F:ABC-type transporter activity"/>
    <property type="evidence" value="ECO:0007669"/>
    <property type="project" value="InterPro"/>
</dbReference>
<dbReference type="InterPro" id="IPR003593">
    <property type="entry name" value="AAA+_ATPase"/>
</dbReference>
<dbReference type="PROSITE" id="PS50893">
    <property type="entry name" value="ABC_TRANSPORTER_2"/>
    <property type="match status" value="2"/>
</dbReference>
<dbReference type="PANTHER" id="PTHR24223:SF399">
    <property type="entry name" value="ABC TRANSPORTER ATNG"/>
    <property type="match status" value="1"/>
</dbReference>
<feature type="region of interest" description="Disordered" evidence="10">
    <location>
        <begin position="587"/>
        <end position="624"/>
    </location>
</feature>
<keyword evidence="3" id="KW-1003">Cell membrane</keyword>
<feature type="transmembrane region" description="Helical" evidence="11">
    <location>
        <begin position="262"/>
        <end position="289"/>
    </location>
</feature>
<feature type="domain" description="ABC transmembrane type-1" evidence="13">
    <location>
        <begin position="282"/>
        <end position="556"/>
    </location>
</feature>
<dbReference type="Gene3D" id="3.40.50.300">
    <property type="entry name" value="P-loop containing nucleotide triphosphate hydrolases"/>
    <property type="match status" value="2"/>
</dbReference>
<evidence type="ECO:0000256" key="3">
    <source>
        <dbReference type="ARBA" id="ARBA00022475"/>
    </source>
</evidence>
<feature type="transmembrane region" description="Helical" evidence="11">
    <location>
        <begin position="870"/>
        <end position="898"/>
    </location>
</feature>
<evidence type="ECO:0000313" key="15">
    <source>
        <dbReference type="Proteomes" id="UP000829685"/>
    </source>
</evidence>